<keyword evidence="3" id="KW-0539">Nucleus</keyword>
<protein>
    <submittedName>
        <fullName evidence="6">Uncharacterized protein</fullName>
    </submittedName>
</protein>
<evidence type="ECO:0000256" key="2">
    <source>
        <dbReference type="ARBA" id="ARBA00022473"/>
    </source>
</evidence>
<evidence type="ECO:0000256" key="4">
    <source>
        <dbReference type="ARBA" id="ARBA00025806"/>
    </source>
</evidence>
<keyword evidence="2" id="KW-0217">Developmental protein</keyword>
<dbReference type="InterPro" id="IPR024861">
    <property type="entry name" value="Donson"/>
</dbReference>
<name>A0A915DF64_9BILA</name>
<evidence type="ECO:0000256" key="3">
    <source>
        <dbReference type="ARBA" id="ARBA00023242"/>
    </source>
</evidence>
<evidence type="ECO:0000313" key="6">
    <source>
        <dbReference type="WBParaSite" id="jg19271"/>
    </source>
</evidence>
<accession>A0A915DF64</accession>
<proteinExistence type="inferred from homology"/>
<dbReference type="WBParaSite" id="jg19271">
    <property type="protein sequence ID" value="jg19271"/>
    <property type="gene ID" value="jg19271"/>
</dbReference>
<evidence type="ECO:0000313" key="5">
    <source>
        <dbReference type="Proteomes" id="UP000887574"/>
    </source>
</evidence>
<dbReference type="AlphaFoldDB" id="A0A915DF64"/>
<dbReference type="PANTHER" id="PTHR12972">
    <property type="entry name" value="DOWNSTREAM NEIGHBOR OF SON"/>
    <property type="match status" value="1"/>
</dbReference>
<dbReference type="Proteomes" id="UP000887574">
    <property type="component" value="Unplaced"/>
</dbReference>
<comment type="subcellular location">
    <subcellularLocation>
        <location evidence="1">Nucleus</location>
    </subcellularLocation>
</comment>
<comment type="similarity">
    <text evidence="4">Belongs to the DONSON family.</text>
</comment>
<evidence type="ECO:0000256" key="1">
    <source>
        <dbReference type="ARBA" id="ARBA00004123"/>
    </source>
</evidence>
<reference evidence="6" key="1">
    <citation type="submission" date="2022-11" db="UniProtKB">
        <authorList>
            <consortium name="WormBaseParasite"/>
        </authorList>
    </citation>
    <scope>IDENTIFICATION</scope>
</reference>
<dbReference type="PANTHER" id="PTHR12972:SF0">
    <property type="entry name" value="PROTEIN DOWNSTREAM NEIGHBOR OF SON"/>
    <property type="match status" value="1"/>
</dbReference>
<organism evidence="5 6">
    <name type="scientific">Ditylenchus dipsaci</name>
    <dbReference type="NCBI Taxonomy" id="166011"/>
    <lineage>
        <taxon>Eukaryota</taxon>
        <taxon>Metazoa</taxon>
        <taxon>Ecdysozoa</taxon>
        <taxon>Nematoda</taxon>
        <taxon>Chromadorea</taxon>
        <taxon>Rhabditida</taxon>
        <taxon>Tylenchina</taxon>
        <taxon>Tylenchomorpha</taxon>
        <taxon>Sphaerularioidea</taxon>
        <taxon>Anguinidae</taxon>
        <taxon>Anguininae</taxon>
        <taxon>Ditylenchus</taxon>
    </lineage>
</organism>
<sequence>MKSATKSPAWEKPKDILKRHVIKRKSSKCLLYVDTSQSASSISMADKTNTNGLDDSLTMMSEPLNPFKNILTINDSYPIDFSHLSSLCSSTPKVLPTKAKRSSSEMPKDLRLGTKIRVVSQRPFPWMTKVTTTGLHPVKILEEDVDLAIKSSMHDETEMGHINSLHMTSLSLLHASAIFYQYPSLSSIPMFPRLESAKSDKRLSKMTNLQSLCPKFMDDILSDWKRSFDHLFKMWKKKKRASFYLCAPSLTAFFVRSSQEHKDCSKSNPPSGLQIVITPTALVFAKLWERKVKSDKRFVNLTNEDCPKDFLPHLPEQGVDLDHDEWLKEIGISPKSTLRLRRSVSTIDIVKDSDDIGTSSQPATRTVQTNDLEGFQETKNTTILIQDIESITKLYELLLTSKLAFTRHGPLSGLPPTLIATTPFYKSVPGDLEMTSQITKKGGELKYILELSNGPILPSMQKKLLEFLKSLTATPTENIFKIQVNGRACYDGINEAVDPNSYINAAEFELDLIKDTYSW</sequence>
<dbReference type="GO" id="GO:0033260">
    <property type="term" value="P:nuclear DNA replication"/>
    <property type="evidence" value="ECO:0007669"/>
    <property type="project" value="TreeGrafter"/>
</dbReference>
<dbReference type="GO" id="GO:0005634">
    <property type="term" value="C:nucleus"/>
    <property type="evidence" value="ECO:0007669"/>
    <property type="project" value="UniProtKB-SubCell"/>
</dbReference>
<keyword evidence="5" id="KW-1185">Reference proteome</keyword>